<evidence type="ECO:0000256" key="1">
    <source>
        <dbReference type="SAM" id="Phobius"/>
    </source>
</evidence>
<sequence length="190" mass="19671">MKERRNGGDVHRRLAWTLLIAMLVVLLVLQAVGVMGWSLFDVVVAGALLGVVGCVARLISRSVRGPVYRAATGVALGTAVLLVWSNLAVGLIGSERNPANLVYGGVIVIGLIGAGLARLLPEGMARVMVATALAQVVVPLVALIGGVGVAGPVSMVDVIMVTALFATLWLIAARLFGMAARWSAQERLAA</sequence>
<feature type="transmembrane region" description="Helical" evidence="1">
    <location>
        <begin position="67"/>
        <end position="89"/>
    </location>
</feature>
<keyword evidence="1" id="KW-1133">Transmembrane helix</keyword>
<proteinExistence type="predicted"/>
<feature type="transmembrane region" description="Helical" evidence="1">
    <location>
        <begin position="101"/>
        <end position="120"/>
    </location>
</feature>
<comment type="caution">
    <text evidence="2">The sequence shown here is derived from an EMBL/GenBank/DDBJ whole genome shotgun (WGS) entry which is preliminary data.</text>
</comment>
<feature type="transmembrane region" description="Helical" evidence="1">
    <location>
        <begin position="14"/>
        <end position="33"/>
    </location>
</feature>
<feature type="transmembrane region" description="Helical" evidence="1">
    <location>
        <begin position="39"/>
        <end position="60"/>
    </location>
</feature>
<feature type="transmembrane region" description="Helical" evidence="1">
    <location>
        <begin position="155"/>
        <end position="177"/>
    </location>
</feature>
<reference evidence="2 3" key="1">
    <citation type="submission" date="2019-06" db="EMBL/GenBank/DDBJ databases">
        <title>YIM 131921 draft genome.</title>
        <authorList>
            <person name="Jiang L."/>
        </authorList>
    </citation>
    <scope>NUCLEOTIDE SEQUENCE [LARGE SCALE GENOMIC DNA]</scope>
    <source>
        <strain evidence="2 3">YIM 131921</strain>
    </source>
</reference>
<feature type="transmembrane region" description="Helical" evidence="1">
    <location>
        <begin position="127"/>
        <end position="149"/>
    </location>
</feature>
<organism evidence="2 3">
    <name type="scientific">Rubellimicrobium rubrum</name>
    <dbReference type="NCBI Taxonomy" id="2585369"/>
    <lineage>
        <taxon>Bacteria</taxon>
        <taxon>Pseudomonadati</taxon>
        <taxon>Pseudomonadota</taxon>
        <taxon>Alphaproteobacteria</taxon>
        <taxon>Rhodobacterales</taxon>
        <taxon>Roseobacteraceae</taxon>
        <taxon>Rubellimicrobium</taxon>
    </lineage>
</organism>
<protein>
    <submittedName>
        <fullName evidence="2">Uncharacterized protein</fullName>
    </submittedName>
</protein>
<evidence type="ECO:0000313" key="3">
    <source>
        <dbReference type="Proteomes" id="UP000305887"/>
    </source>
</evidence>
<dbReference type="OrthoDB" id="9813621at2"/>
<accession>A0A5C4MQJ5</accession>
<dbReference type="Proteomes" id="UP000305887">
    <property type="component" value="Unassembled WGS sequence"/>
</dbReference>
<dbReference type="AlphaFoldDB" id="A0A5C4MQJ5"/>
<dbReference type="RefSeq" id="WP_139078783.1">
    <property type="nucleotide sequence ID" value="NZ_VDFU01000043.1"/>
</dbReference>
<dbReference type="EMBL" id="VDFU01000043">
    <property type="protein sequence ID" value="TNC46004.1"/>
    <property type="molecule type" value="Genomic_DNA"/>
</dbReference>
<keyword evidence="1" id="KW-0812">Transmembrane</keyword>
<keyword evidence="3" id="KW-1185">Reference proteome</keyword>
<gene>
    <name evidence="2" type="ORF">FHG66_19640</name>
</gene>
<keyword evidence="1" id="KW-0472">Membrane</keyword>
<name>A0A5C4MQJ5_9RHOB</name>
<evidence type="ECO:0000313" key="2">
    <source>
        <dbReference type="EMBL" id="TNC46004.1"/>
    </source>
</evidence>